<name>A0A0F9KIB9_9ZZZZ</name>
<protein>
    <submittedName>
        <fullName evidence="1">Uncharacterized protein</fullName>
    </submittedName>
</protein>
<accession>A0A0F9KIB9</accession>
<comment type="caution">
    <text evidence="1">The sequence shown here is derived from an EMBL/GenBank/DDBJ whole genome shotgun (WGS) entry which is preliminary data.</text>
</comment>
<reference evidence="1" key="1">
    <citation type="journal article" date="2015" name="Nature">
        <title>Complex archaea that bridge the gap between prokaryotes and eukaryotes.</title>
        <authorList>
            <person name="Spang A."/>
            <person name="Saw J.H."/>
            <person name="Jorgensen S.L."/>
            <person name="Zaremba-Niedzwiedzka K."/>
            <person name="Martijn J."/>
            <person name="Lind A.E."/>
            <person name="van Eijk R."/>
            <person name="Schleper C."/>
            <person name="Guy L."/>
            <person name="Ettema T.J."/>
        </authorList>
    </citation>
    <scope>NUCLEOTIDE SEQUENCE</scope>
</reference>
<dbReference type="AlphaFoldDB" id="A0A0F9KIB9"/>
<gene>
    <name evidence="1" type="ORF">LCGC14_1325640</name>
</gene>
<dbReference type="EMBL" id="LAZR01007956">
    <property type="protein sequence ID" value="KKM81844.1"/>
    <property type="molecule type" value="Genomic_DNA"/>
</dbReference>
<organism evidence="1">
    <name type="scientific">marine sediment metagenome</name>
    <dbReference type="NCBI Taxonomy" id="412755"/>
    <lineage>
        <taxon>unclassified sequences</taxon>
        <taxon>metagenomes</taxon>
        <taxon>ecological metagenomes</taxon>
    </lineage>
</organism>
<proteinExistence type="predicted"/>
<evidence type="ECO:0000313" key="1">
    <source>
        <dbReference type="EMBL" id="KKM81844.1"/>
    </source>
</evidence>
<sequence>MREWYVIENSRNRTVFGTDEIKGYIPRDVVENELGISHKEGCQWFTREQSEAMRAHLEWRTDEPK</sequence>